<dbReference type="GO" id="GO:0005507">
    <property type="term" value="F:copper ion binding"/>
    <property type="evidence" value="ECO:0007669"/>
    <property type="project" value="InterPro"/>
</dbReference>
<evidence type="ECO:0000256" key="1">
    <source>
        <dbReference type="ARBA" id="ARBA00022723"/>
    </source>
</evidence>
<evidence type="ECO:0000256" key="3">
    <source>
        <dbReference type="SAM" id="Phobius"/>
    </source>
</evidence>
<dbReference type="PANTHER" id="PTHR36507">
    <property type="entry name" value="BLL1555 PROTEIN"/>
    <property type="match status" value="1"/>
</dbReference>
<sequence>MTNNQKIILTSMILMGFIMTIPSFAFAEQVSVSLPQGSSTTGCEDTNECFIPYVITVNPRDEVVWSNDDSAAHTVTSGMPGSPDGIFDSSIFMAGTTFSHTFDTLGKYDYFCTVHPWMLGQVLVTVGGGTDKELGTITIGSTVESNSKIDNLIANIESSNGYANEVMTIDVTITDLNDIPAEHITYNIQAIHGTIVLLNEEGHVHSGPMTNTHTTKALTIDASDASPVTITVNVIGFGHDGQYQEVFGEIAKKQVVPEFGTVAMMILVVSIISIIGITTKSRIIPRI</sequence>
<dbReference type="PANTHER" id="PTHR36507:SF1">
    <property type="entry name" value="BLL1555 PROTEIN"/>
    <property type="match status" value="1"/>
</dbReference>
<name>A0A7D5R9D5_9ARCH</name>
<keyword evidence="2" id="KW-0186">Copper</keyword>
<evidence type="ECO:0000313" key="6">
    <source>
        <dbReference type="Proteomes" id="UP000509441"/>
    </source>
</evidence>
<dbReference type="NCBIfam" id="TIGR04296">
    <property type="entry name" value="PEFG-CTERM"/>
    <property type="match status" value="1"/>
</dbReference>
<dbReference type="AlphaFoldDB" id="A0A7D5R9D5"/>
<dbReference type="Gene3D" id="2.60.40.420">
    <property type="entry name" value="Cupredoxins - blue copper proteins"/>
    <property type="match status" value="1"/>
</dbReference>
<dbReference type="EMBL" id="CP026994">
    <property type="protein sequence ID" value="QLH05122.1"/>
    <property type="molecule type" value="Genomic_DNA"/>
</dbReference>
<dbReference type="Pfam" id="PF00127">
    <property type="entry name" value="Copper-bind"/>
    <property type="match status" value="1"/>
</dbReference>
<gene>
    <name evidence="5" type="ORF">C5F49_07150</name>
</gene>
<dbReference type="RefSeq" id="WP_179362360.1">
    <property type="nucleotide sequence ID" value="NZ_CP026994.1"/>
</dbReference>
<organism evidence="5 6">
    <name type="scientific">Nitrosopumilus oxyclinae</name>
    <dbReference type="NCBI Taxonomy" id="1959104"/>
    <lineage>
        <taxon>Archaea</taxon>
        <taxon>Nitrososphaerota</taxon>
        <taxon>Nitrososphaeria</taxon>
        <taxon>Nitrosopumilales</taxon>
        <taxon>Nitrosopumilaceae</taxon>
        <taxon>Nitrosopumilus</taxon>
    </lineage>
</organism>
<accession>A0A7D5R9D5</accession>
<keyword evidence="3" id="KW-1133">Transmembrane helix</keyword>
<dbReference type="InterPro" id="IPR008972">
    <property type="entry name" value="Cupredoxin"/>
</dbReference>
<dbReference type="GeneID" id="56061752"/>
<protein>
    <recommendedName>
        <fullName evidence="4">Blue (type 1) copper domain-containing protein</fullName>
    </recommendedName>
</protein>
<keyword evidence="3" id="KW-0472">Membrane</keyword>
<dbReference type="GO" id="GO:0009055">
    <property type="term" value="F:electron transfer activity"/>
    <property type="evidence" value="ECO:0007669"/>
    <property type="project" value="InterPro"/>
</dbReference>
<evidence type="ECO:0000259" key="4">
    <source>
        <dbReference type="Pfam" id="PF00127"/>
    </source>
</evidence>
<reference evidence="5 6" key="1">
    <citation type="submission" date="2018-02" db="EMBL/GenBank/DDBJ databases">
        <title>Complete genome of Nitrosopumilus oxyclinae HCE1.</title>
        <authorList>
            <person name="Qin W."/>
            <person name="Zheng Y."/>
            <person name="Stahl D.A."/>
        </authorList>
    </citation>
    <scope>NUCLEOTIDE SEQUENCE [LARGE SCALE GENOMIC DNA]</scope>
    <source>
        <strain evidence="5 6">HCE1</strain>
    </source>
</reference>
<evidence type="ECO:0000256" key="2">
    <source>
        <dbReference type="ARBA" id="ARBA00023008"/>
    </source>
</evidence>
<dbReference type="InterPro" id="IPR000923">
    <property type="entry name" value="BlueCu_1"/>
</dbReference>
<feature type="domain" description="Blue (type 1) copper" evidence="4">
    <location>
        <begin position="43"/>
        <end position="124"/>
    </location>
</feature>
<evidence type="ECO:0000313" key="5">
    <source>
        <dbReference type="EMBL" id="QLH05122.1"/>
    </source>
</evidence>
<keyword evidence="1" id="KW-0479">Metal-binding</keyword>
<keyword evidence="6" id="KW-1185">Reference proteome</keyword>
<dbReference type="InterPro" id="IPR027560">
    <property type="entry name" value="PEFG-CTERM"/>
</dbReference>
<proteinExistence type="predicted"/>
<dbReference type="KEGG" id="nox:C5F49_07150"/>
<dbReference type="OrthoDB" id="4392at2157"/>
<dbReference type="Proteomes" id="UP000509441">
    <property type="component" value="Chromosome"/>
</dbReference>
<feature type="transmembrane region" description="Helical" evidence="3">
    <location>
        <begin position="259"/>
        <end position="278"/>
    </location>
</feature>
<keyword evidence="3" id="KW-0812">Transmembrane</keyword>
<dbReference type="SUPFAM" id="SSF49503">
    <property type="entry name" value="Cupredoxins"/>
    <property type="match status" value="1"/>
</dbReference>
<dbReference type="InterPro" id="IPR052721">
    <property type="entry name" value="ET_Amicyanin"/>
</dbReference>